<evidence type="ECO:0000313" key="3">
    <source>
        <dbReference type="Proteomes" id="UP001527882"/>
    </source>
</evidence>
<dbReference type="GO" id="GO:0004519">
    <property type="term" value="F:endonuclease activity"/>
    <property type="evidence" value="ECO:0007669"/>
    <property type="project" value="UniProtKB-KW"/>
</dbReference>
<dbReference type="RefSeq" id="WP_269882783.1">
    <property type="nucleotide sequence ID" value="NZ_JAQAGZ010000011.1"/>
</dbReference>
<gene>
    <name evidence="2" type="ORF">O9H85_17855</name>
</gene>
<dbReference type="PANTHER" id="PTHR14859:SF15">
    <property type="entry name" value="ENDONUCLEASE_EXONUCLEASE_PHOSPHATASE DOMAIN-CONTAINING PROTEIN"/>
    <property type="match status" value="1"/>
</dbReference>
<dbReference type="InterPro" id="IPR051916">
    <property type="entry name" value="GPI-anchor_lipid_remodeler"/>
</dbReference>
<reference evidence="2 3" key="1">
    <citation type="submission" date="2022-12" db="EMBL/GenBank/DDBJ databases">
        <title>Draft genome sequence of Paenibacillus sp. dW9.</title>
        <authorList>
            <person name="Choi E.-W."/>
            <person name="Kim D.-U."/>
        </authorList>
    </citation>
    <scope>NUCLEOTIDE SEQUENCE [LARGE SCALE GENOMIC DNA]</scope>
    <source>
        <strain evidence="3">dW9</strain>
    </source>
</reference>
<name>A0ABT4QBQ2_9BACL</name>
<comment type="caution">
    <text evidence="2">The sequence shown here is derived from an EMBL/GenBank/DDBJ whole genome shotgun (WGS) entry which is preliminary data.</text>
</comment>
<organism evidence="2 3">
    <name type="scientific">Paenibacillus gyeongsangnamensis</name>
    <dbReference type="NCBI Taxonomy" id="3388067"/>
    <lineage>
        <taxon>Bacteria</taxon>
        <taxon>Bacillati</taxon>
        <taxon>Bacillota</taxon>
        <taxon>Bacilli</taxon>
        <taxon>Bacillales</taxon>
        <taxon>Paenibacillaceae</taxon>
        <taxon>Paenibacillus</taxon>
    </lineage>
</organism>
<dbReference type="Proteomes" id="UP001527882">
    <property type="component" value="Unassembled WGS sequence"/>
</dbReference>
<dbReference type="EMBL" id="JAQAGZ010000011">
    <property type="protein sequence ID" value="MCZ8514259.1"/>
    <property type="molecule type" value="Genomic_DNA"/>
</dbReference>
<keyword evidence="2" id="KW-0540">Nuclease</keyword>
<keyword evidence="3" id="KW-1185">Reference proteome</keyword>
<keyword evidence="2" id="KW-0378">Hydrolase</keyword>
<dbReference type="InterPro" id="IPR005135">
    <property type="entry name" value="Endo/exonuclease/phosphatase"/>
</dbReference>
<sequence>MQIKVITFNIHHGKGIDGKLNLNRIAEAVEESEADFIALNEVDRFFSKRSDYADQVSWLAERLKMNSAFGAAISLKPKNSDAKREYGNALLSRYPIVSVKNHLMDSGIIEGRVLLETDVLMKEISLRMYVTHLSLNPLSRKKQIDFIADKITEDRPPVIIAGNWNMKPGGKAWRKISGILKDCYATASTPCHTFPSLRPVMKIDYIFTSRNIHVASVEVIKKIPAASDHLPLIATLILN</sequence>
<dbReference type="InterPro" id="IPR036691">
    <property type="entry name" value="Endo/exonu/phosph_ase_sf"/>
</dbReference>
<dbReference type="Pfam" id="PF03372">
    <property type="entry name" value="Exo_endo_phos"/>
    <property type="match status" value="1"/>
</dbReference>
<proteinExistence type="predicted"/>
<evidence type="ECO:0000259" key="1">
    <source>
        <dbReference type="Pfam" id="PF03372"/>
    </source>
</evidence>
<keyword evidence="2" id="KW-0255">Endonuclease</keyword>
<dbReference type="PANTHER" id="PTHR14859">
    <property type="entry name" value="CALCOFLUOR WHITE HYPERSENSITIVE PROTEIN PRECURSOR"/>
    <property type="match status" value="1"/>
</dbReference>
<dbReference type="Gene3D" id="3.60.10.10">
    <property type="entry name" value="Endonuclease/exonuclease/phosphatase"/>
    <property type="match status" value="1"/>
</dbReference>
<dbReference type="SUPFAM" id="SSF56219">
    <property type="entry name" value="DNase I-like"/>
    <property type="match status" value="1"/>
</dbReference>
<evidence type="ECO:0000313" key="2">
    <source>
        <dbReference type="EMBL" id="MCZ8514259.1"/>
    </source>
</evidence>
<protein>
    <submittedName>
        <fullName evidence="2">Endonuclease/exonuclease/phosphatase family protein</fullName>
    </submittedName>
</protein>
<accession>A0ABT4QBQ2</accession>
<feature type="domain" description="Endonuclease/exonuclease/phosphatase" evidence="1">
    <location>
        <begin position="6"/>
        <end position="229"/>
    </location>
</feature>